<dbReference type="PROSITE" id="PS51459">
    <property type="entry name" value="FIDO"/>
    <property type="match status" value="1"/>
</dbReference>
<dbReference type="EMBL" id="JADBEL010000034">
    <property type="protein sequence ID" value="MBE1556714.1"/>
    <property type="molecule type" value="Genomic_DNA"/>
</dbReference>
<evidence type="ECO:0000259" key="1">
    <source>
        <dbReference type="PROSITE" id="PS51459"/>
    </source>
</evidence>
<dbReference type="InterPro" id="IPR036597">
    <property type="entry name" value="Fido-like_dom_sf"/>
</dbReference>
<dbReference type="Pfam" id="PF02661">
    <property type="entry name" value="Fic"/>
    <property type="match status" value="1"/>
</dbReference>
<comment type="caution">
    <text evidence="2">The sequence shown here is derived from an EMBL/GenBank/DDBJ whole genome shotgun (WGS) entry which is preliminary data.</text>
</comment>
<dbReference type="NCBIfam" id="TIGR01550">
    <property type="entry name" value="DOC_P1"/>
    <property type="match status" value="1"/>
</dbReference>
<dbReference type="InterPro" id="IPR003812">
    <property type="entry name" value="Fido"/>
</dbReference>
<gene>
    <name evidence="2" type="ORF">H4683_003840</name>
</gene>
<dbReference type="SUPFAM" id="SSF140931">
    <property type="entry name" value="Fic-like"/>
    <property type="match status" value="1"/>
</dbReference>
<reference evidence="2" key="1">
    <citation type="submission" date="2020-10" db="EMBL/GenBank/DDBJ databases">
        <title>Genomic Encyclopedia of Type Strains, Phase IV (KMG-IV): sequencing the most valuable type-strain genomes for metagenomic binning, comparative biology and taxonomic classification.</title>
        <authorList>
            <person name="Goeker M."/>
        </authorList>
    </citation>
    <scope>NUCLEOTIDE SEQUENCE</scope>
    <source>
        <strain evidence="2">DSM 13886</strain>
    </source>
</reference>
<name>A0A927ML39_9BACL</name>
<dbReference type="RefSeq" id="WP_192600340.1">
    <property type="nucleotide sequence ID" value="NZ_JADBEL010000034.1"/>
</dbReference>
<dbReference type="AlphaFoldDB" id="A0A927ML39"/>
<sequence>MTRFITEKEALMLNALVIKRYTPAEPIGVKDRTLLDSALNRPQQSLFGEDAYPSIWEKAATLYASLSQNHAFHNANKRTSFAATFLFLKLNGCQLRASEKEAEDFTVYLVTEKPSLTLITEWLQKHSDDNHLK</sequence>
<evidence type="ECO:0000313" key="3">
    <source>
        <dbReference type="Proteomes" id="UP000658225"/>
    </source>
</evidence>
<dbReference type="Gene3D" id="1.20.120.1870">
    <property type="entry name" value="Fic/DOC protein, Fido domain"/>
    <property type="match status" value="1"/>
</dbReference>
<organism evidence="2 3">
    <name type="scientific">Sporosarcina limicola</name>
    <dbReference type="NCBI Taxonomy" id="34101"/>
    <lineage>
        <taxon>Bacteria</taxon>
        <taxon>Bacillati</taxon>
        <taxon>Bacillota</taxon>
        <taxon>Bacilli</taxon>
        <taxon>Bacillales</taxon>
        <taxon>Caryophanaceae</taxon>
        <taxon>Sporosarcina</taxon>
    </lineage>
</organism>
<protein>
    <submittedName>
        <fullName evidence="2">Death-on-curing protein</fullName>
    </submittedName>
</protein>
<proteinExistence type="predicted"/>
<dbReference type="InterPro" id="IPR006440">
    <property type="entry name" value="Doc"/>
</dbReference>
<dbReference type="PANTHER" id="PTHR39426">
    <property type="entry name" value="HOMOLOGY TO DEATH-ON-CURING PROTEIN OF PHAGE P1"/>
    <property type="match status" value="1"/>
</dbReference>
<accession>A0A927ML39</accession>
<evidence type="ECO:0000313" key="2">
    <source>
        <dbReference type="EMBL" id="MBE1556714.1"/>
    </source>
</evidence>
<dbReference type="Proteomes" id="UP000658225">
    <property type="component" value="Unassembled WGS sequence"/>
</dbReference>
<dbReference type="InterPro" id="IPR053737">
    <property type="entry name" value="Type_II_TA_Toxin"/>
</dbReference>
<keyword evidence="3" id="KW-1185">Reference proteome</keyword>
<dbReference type="GO" id="GO:0016301">
    <property type="term" value="F:kinase activity"/>
    <property type="evidence" value="ECO:0007669"/>
    <property type="project" value="InterPro"/>
</dbReference>
<dbReference type="PANTHER" id="PTHR39426:SF1">
    <property type="entry name" value="HOMOLOGY TO DEATH-ON-CURING PROTEIN OF PHAGE P1"/>
    <property type="match status" value="1"/>
</dbReference>
<feature type="domain" description="Fido" evidence="1">
    <location>
        <begin position="5"/>
        <end position="125"/>
    </location>
</feature>